<evidence type="ECO:0000313" key="5">
    <source>
        <dbReference type="Proteomes" id="UP001465153"/>
    </source>
</evidence>
<dbReference type="Gene3D" id="3.40.50.150">
    <property type="entry name" value="Vaccinia Virus protein VP39"/>
    <property type="match status" value="1"/>
</dbReference>
<organism evidence="4 5">
    <name type="scientific">Sessilibacter corallicola</name>
    <dbReference type="NCBI Taxonomy" id="2904075"/>
    <lineage>
        <taxon>Bacteria</taxon>
        <taxon>Pseudomonadati</taxon>
        <taxon>Pseudomonadota</taxon>
        <taxon>Gammaproteobacteria</taxon>
        <taxon>Cellvibrionales</taxon>
        <taxon>Cellvibrionaceae</taxon>
        <taxon>Sessilibacter</taxon>
    </lineage>
</organism>
<evidence type="ECO:0000256" key="2">
    <source>
        <dbReference type="ARBA" id="ARBA00022679"/>
    </source>
</evidence>
<dbReference type="Pfam" id="PF01596">
    <property type="entry name" value="Methyltransf_3"/>
    <property type="match status" value="1"/>
</dbReference>
<keyword evidence="2" id="KW-0808">Transferase</keyword>
<accession>A0ABQ0AEJ6</accession>
<dbReference type="PANTHER" id="PTHR10509">
    <property type="entry name" value="O-METHYLTRANSFERASE-RELATED"/>
    <property type="match status" value="1"/>
</dbReference>
<protein>
    <submittedName>
        <fullName evidence="4">Class I SAM-dependent methyltransferase</fullName>
    </submittedName>
</protein>
<proteinExistence type="predicted"/>
<dbReference type="RefSeq" id="WP_353304426.1">
    <property type="nucleotide sequence ID" value="NZ_BAABWN010000019.1"/>
</dbReference>
<dbReference type="PROSITE" id="PS51682">
    <property type="entry name" value="SAM_OMT_I"/>
    <property type="match status" value="1"/>
</dbReference>
<dbReference type="InterPro" id="IPR029063">
    <property type="entry name" value="SAM-dependent_MTases_sf"/>
</dbReference>
<name>A0ABQ0AEJ6_9GAMM</name>
<dbReference type="GO" id="GO:0032259">
    <property type="term" value="P:methylation"/>
    <property type="evidence" value="ECO:0007669"/>
    <property type="project" value="UniProtKB-KW"/>
</dbReference>
<reference evidence="4 5" key="1">
    <citation type="submission" date="2024-04" db="EMBL/GenBank/DDBJ databases">
        <title>Draft genome sequence of Sessilibacter corallicola NBRC 116591.</title>
        <authorList>
            <person name="Miyakawa T."/>
            <person name="Kusuya Y."/>
            <person name="Miura T."/>
        </authorList>
    </citation>
    <scope>NUCLEOTIDE SEQUENCE [LARGE SCALE GENOMIC DNA]</scope>
    <source>
        <strain evidence="4 5">KU-00831-HH</strain>
    </source>
</reference>
<dbReference type="GO" id="GO:0008168">
    <property type="term" value="F:methyltransferase activity"/>
    <property type="evidence" value="ECO:0007669"/>
    <property type="project" value="UniProtKB-KW"/>
</dbReference>
<keyword evidence="1 4" id="KW-0489">Methyltransferase</keyword>
<evidence type="ECO:0000313" key="4">
    <source>
        <dbReference type="EMBL" id="GAA6170076.1"/>
    </source>
</evidence>
<evidence type="ECO:0000256" key="3">
    <source>
        <dbReference type="ARBA" id="ARBA00022691"/>
    </source>
</evidence>
<dbReference type="EMBL" id="BAABWN010000019">
    <property type="protein sequence ID" value="GAA6170076.1"/>
    <property type="molecule type" value="Genomic_DNA"/>
</dbReference>
<keyword evidence="5" id="KW-1185">Reference proteome</keyword>
<keyword evidence="3" id="KW-0949">S-adenosyl-L-methionine</keyword>
<sequence length="231" mass="26020">MEKTLTDNTKKIHSYVLKSSLRETEILNRLRSETHKDPAAIMQIPPEQGQFMALLVKLISAKRTIEIGVYTGYSALCVAQALPEDGYMVACDINEEWLNVAKRYWIEAGVSNKIDLRVSPAVETLESLLDDGQKETFDFIFIDADKQNYDQYYELSLKLLRPGGLVAIDNTLLFGSVVSPKLMPEKLKGILSDSDIEAVKQLNLKIKQDLRVEISMLQVADGITLVRKNDL</sequence>
<dbReference type="SUPFAM" id="SSF53335">
    <property type="entry name" value="S-adenosyl-L-methionine-dependent methyltransferases"/>
    <property type="match status" value="1"/>
</dbReference>
<dbReference type="Proteomes" id="UP001465153">
    <property type="component" value="Unassembled WGS sequence"/>
</dbReference>
<gene>
    <name evidence="4" type="ORF">NBRC116591_38890</name>
</gene>
<dbReference type="PANTHER" id="PTHR10509:SF14">
    <property type="entry name" value="CAFFEOYL-COA O-METHYLTRANSFERASE 3-RELATED"/>
    <property type="match status" value="1"/>
</dbReference>
<dbReference type="InterPro" id="IPR050362">
    <property type="entry name" value="Cation-dep_OMT"/>
</dbReference>
<comment type="caution">
    <text evidence="4">The sequence shown here is derived from an EMBL/GenBank/DDBJ whole genome shotgun (WGS) entry which is preliminary data.</text>
</comment>
<dbReference type="InterPro" id="IPR002935">
    <property type="entry name" value="SAM_O-MeTrfase"/>
</dbReference>
<evidence type="ECO:0000256" key="1">
    <source>
        <dbReference type="ARBA" id="ARBA00022603"/>
    </source>
</evidence>
<dbReference type="CDD" id="cd02440">
    <property type="entry name" value="AdoMet_MTases"/>
    <property type="match status" value="1"/>
</dbReference>